<gene>
    <name evidence="1" type="ORF">Dsin_029076</name>
</gene>
<comment type="caution">
    <text evidence="1">The sequence shown here is derived from an EMBL/GenBank/DDBJ whole genome shotgun (WGS) entry which is preliminary data.</text>
</comment>
<sequence>MVMKSIQWLTIIHAQISYLQILGKVKIRFLKKVIIKPTVMMVLNPSNARDNFFTQRRDNVGRLGLFALQKITAVFRMLAYGLPADVVDEYIKIEESTAIESLKRICGAVVEEFKDGYL</sequence>
<organism evidence="1 2">
    <name type="scientific">Dipteronia sinensis</name>
    <dbReference type="NCBI Taxonomy" id="43782"/>
    <lineage>
        <taxon>Eukaryota</taxon>
        <taxon>Viridiplantae</taxon>
        <taxon>Streptophyta</taxon>
        <taxon>Embryophyta</taxon>
        <taxon>Tracheophyta</taxon>
        <taxon>Spermatophyta</taxon>
        <taxon>Magnoliopsida</taxon>
        <taxon>eudicotyledons</taxon>
        <taxon>Gunneridae</taxon>
        <taxon>Pentapetalae</taxon>
        <taxon>rosids</taxon>
        <taxon>malvids</taxon>
        <taxon>Sapindales</taxon>
        <taxon>Sapindaceae</taxon>
        <taxon>Hippocastanoideae</taxon>
        <taxon>Acereae</taxon>
        <taxon>Dipteronia</taxon>
    </lineage>
</organism>
<dbReference type="PANTHER" id="PTHR47150">
    <property type="entry name" value="OS12G0169200 PROTEIN"/>
    <property type="match status" value="1"/>
</dbReference>
<evidence type="ECO:0000313" key="1">
    <source>
        <dbReference type="EMBL" id="KAK3189515.1"/>
    </source>
</evidence>
<keyword evidence="2" id="KW-1185">Reference proteome</keyword>
<proteinExistence type="predicted"/>
<dbReference type="Proteomes" id="UP001281410">
    <property type="component" value="Unassembled WGS sequence"/>
</dbReference>
<reference evidence="1" key="1">
    <citation type="journal article" date="2023" name="Plant J.">
        <title>Genome sequences and population genomics provide insights into the demographic history, inbreeding, and mutation load of two 'living fossil' tree species of Dipteronia.</title>
        <authorList>
            <person name="Feng Y."/>
            <person name="Comes H.P."/>
            <person name="Chen J."/>
            <person name="Zhu S."/>
            <person name="Lu R."/>
            <person name="Zhang X."/>
            <person name="Li P."/>
            <person name="Qiu J."/>
            <person name="Olsen K.M."/>
            <person name="Qiu Y."/>
        </authorList>
    </citation>
    <scope>NUCLEOTIDE SEQUENCE</scope>
    <source>
        <strain evidence="1">NBL</strain>
    </source>
</reference>
<evidence type="ECO:0000313" key="2">
    <source>
        <dbReference type="Proteomes" id="UP001281410"/>
    </source>
</evidence>
<name>A0AAD9ZSF4_9ROSI</name>
<protein>
    <submittedName>
        <fullName evidence="1">Uncharacterized protein</fullName>
    </submittedName>
</protein>
<accession>A0AAD9ZSF4</accession>
<dbReference type="PANTHER" id="PTHR47150:SF7">
    <property type="entry name" value="NUCLEASE"/>
    <property type="match status" value="1"/>
</dbReference>
<dbReference type="EMBL" id="JANJYJ010000009">
    <property type="protein sequence ID" value="KAK3189515.1"/>
    <property type="molecule type" value="Genomic_DNA"/>
</dbReference>
<dbReference type="AlphaFoldDB" id="A0AAD9ZSF4"/>